<proteinExistence type="predicted"/>
<sequence length="49" mass="5316">VSDNAPETPDFHTAADDLSALMQPFETPAAEEKAAETVAETPDFHTSRR</sequence>
<evidence type="ECO:0000313" key="2">
    <source>
        <dbReference type="EMBL" id="EEZ74712.1"/>
    </source>
</evidence>
<name>D0WCE8_NEILA</name>
<dbReference type="Proteomes" id="UP000003843">
    <property type="component" value="Unassembled WGS sequence"/>
</dbReference>
<reference evidence="2 3" key="1">
    <citation type="submission" date="2009-10" db="EMBL/GenBank/DDBJ databases">
        <authorList>
            <person name="Weinstock G."/>
            <person name="Sodergren E."/>
            <person name="Clifton S."/>
            <person name="Fulton L."/>
            <person name="Fulton B."/>
            <person name="Courtney L."/>
            <person name="Fronick C."/>
            <person name="Harrison M."/>
            <person name="Strong C."/>
            <person name="Farmer C."/>
            <person name="Delahaunty K."/>
            <person name="Markovic C."/>
            <person name="Hall O."/>
            <person name="Minx P."/>
            <person name="Tomlinson C."/>
            <person name="Mitreva M."/>
            <person name="Nelson J."/>
            <person name="Hou S."/>
            <person name="Wollam A."/>
            <person name="Pepin K.H."/>
            <person name="Johnson M."/>
            <person name="Bhonagiri V."/>
            <person name="Nash W.E."/>
            <person name="Warren W."/>
            <person name="Chinwalla A."/>
            <person name="Mardis E.R."/>
            <person name="Wilson R.K."/>
        </authorList>
    </citation>
    <scope>NUCLEOTIDE SEQUENCE [LARGE SCALE GENOMIC DNA]</scope>
    <source>
        <strain evidence="2 3">ATCC 23970</strain>
    </source>
</reference>
<dbReference type="AlphaFoldDB" id="D0WCE8"/>
<feature type="region of interest" description="Disordered" evidence="1">
    <location>
        <begin position="28"/>
        <end position="49"/>
    </location>
</feature>
<dbReference type="EMBL" id="ACEQ02000032">
    <property type="protein sequence ID" value="EEZ74712.1"/>
    <property type="molecule type" value="Genomic_DNA"/>
</dbReference>
<accession>D0WCE8</accession>
<gene>
    <name evidence="2" type="ORF">NEILACOT_05229</name>
</gene>
<feature type="non-terminal residue" evidence="2">
    <location>
        <position position="1"/>
    </location>
</feature>
<comment type="caution">
    <text evidence="2">The sequence shown here is derived from an EMBL/GenBank/DDBJ whole genome shotgun (WGS) entry which is preliminary data.</text>
</comment>
<protein>
    <submittedName>
        <fullName evidence="2">Uncharacterized protein</fullName>
    </submittedName>
</protein>
<evidence type="ECO:0000256" key="1">
    <source>
        <dbReference type="SAM" id="MobiDB-lite"/>
    </source>
</evidence>
<organism evidence="2 3">
    <name type="scientific">Neisseria lactamica ATCC 23970</name>
    <dbReference type="NCBI Taxonomy" id="546265"/>
    <lineage>
        <taxon>Bacteria</taxon>
        <taxon>Pseudomonadati</taxon>
        <taxon>Pseudomonadota</taxon>
        <taxon>Betaproteobacteria</taxon>
        <taxon>Neisseriales</taxon>
        <taxon>Neisseriaceae</taxon>
        <taxon>Neisseria</taxon>
    </lineage>
</organism>
<evidence type="ECO:0000313" key="3">
    <source>
        <dbReference type="Proteomes" id="UP000003843"/>
    </source>
</evidence>